<organism evidence="2 3">
    <name type="scientific">Saprolegnia parasitica (strain CBS 223.65)</name>
    <dbReference type="NCBI Taxonomy" id="695850"/>
    <lineage>
        <taxon>Eukaryota</taxon>
        <taxon>Sar</taxon>
        <taxon>Stramenopiles</taxon>
        <taxon>Oomycota</taxon>
        <taxon>Saprolegniomycetes</taxon>
        <taxon>Saprolegniales</taxon>
        <taxon>Saprolegniaceae</taxon>
        <taxon>Saprolegnia</taxon>
    </lineage>
</organism>
<dbReference type="AlphaFoldDB" id="A0A067BX69"/>
<gene>
    <name evidence="2" type="ORF">SPRG_12452</name>
</gene>
<proteinExistence type="predicted"/>
<dbReference type="VEuPathDB" id="FungiDB:SPRG_12452"/>
<dbReference type="GeneID" id="24134409"/>
<dbReference type="KEGG" id="spar:SPRG_12452"/>
<dbReference type="STRING" id="695850.A0A067BX69"/>
<evidence type="ECO:0000313" key="3">
    <source>
        <dbReference type="Proteomes" id="UP000030745"/>
    </source>
</evidence>
<protein>
    <recommendedName>
        <fullName evidence="4">Leucine-rich repeat-containing N-terminal plant-type domain-containing protein</fullName>
    </recommendedName>
</protein>
<dbReference type="Proteomes" id="UP000030745">
    <property type="component" value="Unassembled WGS sequence"/>
</dbReference>
<dbReference type="EMBL" id="KK583288">
    <property type="protein sequence ID" value="KDO21445.1"/>
    <property type="molecule type" value="Genomic_DNA"/>
</dbReference>
<dbReference type="InterPro" id="IPR032675">
    <property type="entry name" value="LRR_dom_sf"/>
</dbReference>
<dbReference type="SUPFAM" id="SSF52058">
    <property type="entry name" value="L domain-like"/>
    <property type="match status" value="1"/>
</dbReference>
<dbReference type="OrthoDB" id="10333112at2759"/>
<feature type="chain" id="PRO_5012678032" description="Leucine-rich repeat-containing N-terminal plant-type domain-containing protein" evidence="1">
    <location>
        <begin position="16"/>
        <end position="242"/>
    </location>
</feature>
<sequence length="242" mass="26676">MQWFRALFLPAAVLGAVCPYHNYTVGNILVADGLCSPSAPICSVNTSCVRSSKQVPQDATNLTGFIGLGNLTMFPYQELALYNASTMWVEDLVLPTSLLKLGFSNISDIYLDEFAPAAIAHLTAMAFITCNLGVIPLNFQWPPGLQELILVDNAFQTIPKALPMTLHTLAFQSNALTDLFYLPTNLTFLNLDSNLLDEVVDRNWNQLTLLRLDNNPIATIAGVHLSKSLQFLYSLDSNDDEF</sequence>
<reference evidence="2 3" key="1">
    <citation type="journal article" date="2013" name="PLoS Genet.">
        <title>Distinctive expansion of potential virulence genes in the genome of the oomycete fish pathogen Saprolegnia parasitica.</title>
        <authorList>
            <person name="Jiang R.H."/>
            <person name="de Bruijn I."/>
            <person name="Haas B.J."/>
            <person name="Belmonte R."/>
            <person name="Lobach L."/>
            <person name="Christie J."/>
            <person name="van den Ackerveken G."/>
            <person name="Bottin A."/>
            <person name="Bulone V."/>
            <person name="Diaz-Moreno S.M."/>
            <person name="Dumas B."/>
            <person name="Fan L."/>
            <person name="Gaulin E."/>
            <person name="Govers F."/>
            <person name="Grenville-Briggs L.J."/>
            <person name="Horner N.R."/>
            <person name="Levin J.Z."/>
            <person name="Mammella M."/>
            <person name="Meijer H.J."/>
            <person name="Morris P."/>
            <person name="Nusbaum C."/>
            <person name="Oome S."/>
            <person name="Phillips A.J."/>
            <person name="van Rooyen D."/>
            <person name="Rzeszutek E."/>
            <person name="Saraiva M."/>
            <person name="Secombes C.J."/>
            <person name="Seidl M.F."/>
            <person name="Snel B."/>
            <person name="Stassen J.H."/>
            <person name="Sykes S."/>
            <person name="Tripathy S."/>
            <person name="van den Berg H."/>
            <person name="Vega-Arreguin J.C."/>
            <person name="Wawra S."/>
            <person name="Young S.K."/>
            <person name="Zeng Q."/>
            <person name="Dieguez-Uribeondo J."/>
            <person name="Russ C."/>
            <person name="Tyler B.M."/>
            <person name="van West P."/>
        </authorList>
    </citation>
    <scope>NUCLEOTIDE SEQUENCE [LARGE SCALE GENOMIC DNA]</scope>
    <source>
        <strain evidence="2 3">CBS 223.65</strain>
    </source>
</reference>
<name>A0A067BX69_SAPPC</name>
<feature type="signal peptide" evidence="1">
    <location>
        <begin position="1"/>
        <end position="15"/>
    </location>
</feature>
<evidence type="ECO:0008006" key="4">
    <source>
        <dbReference type="Google" id="ProtNLM"/>
    </source>
</evidence>
<dbReference type="RefSeq" id="XP_012207891.1">
    <property type="nucleotide sequence ID" value="XM_012352501.1"/>
</dbReference>
<keyword evidence="1" id="KW-0732">Signal</keyword>
<dbReference type="Gene3D" id="3.80.10.10">
    <property type="entry name" value="Ribonuclease Inhibitor"/>
    <property type="match status" value="1"/>
</dbReference>
<accession>A0A067BX69</accession>
<dbReference type="OMA" id="MAFITCN"/>
<evidence type="ECO:0000313" key="2">
    <source>
        <dbReference type="EMBL" id="KDO21445.1"/>
    </source>
</evidence>
<evidence type="ECO:0000256" key="1">
    <source>
        <dbReference type="SAM" id="SignalP"/>
    </source>
</evidence>
<keyword evidence="3" id="KW-1185">Reference proteome</keyword>